<gene>
    <name evidence="2" type="ORF">VFDL14_04490</name>
</gene>
<protein>
    <submittedName>
        <fullName evidence="2">Uncharacterized protein</fullName>
    </submittedName>
</protein>
<keyword evidence="1" id="KW-0472">Membrane</keyword>
<evidence type="ECO:0000256" key="1">
    <source>
        <dbReference type="SAM" id="Phobius"/>
    </source>
</evidence>
<organism evidence="2 3">
    <name type="scientific">Vibrio fortis</name>
    <dbReference type="NCBI Taxonomy" id="212667"/>
    <lineage>
        <taxon>Bacteria</taxon>
        <taxon>Pseudomonadati</taxon>
        <taxon>Pseudomonadota</taxon>
        <taxon>Gammaproteobacteria</taxon>
        <taxon>Vibrionales</taxon>
        <taxon>Vibrionaceae</taxon>
        <taxon>Vibrio</taxon>
    </lineage>
</organism>
<keyword evidence="3" id="KW-1185">Reference proteome</keyword>
<feature type="transmembrane region" description="Helical" evidence="1">
    <location>
        <begin position="15"/>
        <end position="35"/>
    </location>
</feature>
<dbReference type="Proteomes" id="UP000027219">
    <property type="component" value="Unassembled WGS sequence"/>
</dbReference>
<dbReference type="PROSITE" id="PS51257">
    <property type="entry name" value="PROKAR_LIPOPROTEIN"/>
    <property type="match status" value="1"/>
</dbReference>
<keyword evidence="1" id="KW-0812">Transmembrane</keyword>
<keyword evidence="1" id="KW-1133">Transmembrane helix</keyword>
<evidence type="ECO:0000313" key="2">
    <source>
        <dbReference type="EMBL" id="KDN30632.1"/>
    </source>
</evidence>
<dbReference type="AlphaFoldDB" id="A0A066UXP4"/>
<comment type="caution">
    <text evidence="2">The sequence shown here is derived from an EMBL/GenBank/DDBJ whole genome shotgun (WGS) entry which is preliminary data.</text>
</comment>
<dbReference type="EMBL" id="JFFR01000002">
    <property type="protein sequence ID" value="KDN30632.1"/>
    <property type="molecule type" value="Genomic_DNA"/>
</dbReference>
<sequence>MSKFVRELHEQYELWVNYLNYTMAPWIFALAVGCFLGDSPRWLTFLCIAFICLWGYQNPQYPPSLIRLRKNRQINTNADYLYRGFVSKNMSLFAVVKNMHLFFVAVLFLGLVFSGVTKSTVGF</sequence>
<proteinExistence type="predicted"/>
<feature type="transmembrane region" description="Helical" evidence="1">
    <location>
        <begin position="99"/>
        <end position="117"/>
    </location>
</feature>
<evidence type="ECO:0000313" key="3">
    <source>
        <dbReference type="Proteomes" id="UP000027219"/>
    </source>
</evidence>
<reference evidence="2 3" key="1">
    <citation type="submission" date="2014-02" db="EMBL/GenBank/DDBJ databases">
        <title>Vibrio fortis Dalian14 Genome Sequencing.</title>
        <authorList>
            <person name="Wang Y."/>
            <person name="Song L."/>
            <person name="Liu G."/>
            <person name="Ding J."/>
        </authorList>
    </citation>
    <scope>NUCLEOTIDE SEQUENCE [LARGE SCALE GENOMIC DNA]</scope>
    <source>
        <strain evidence="2 3">Dalian14</strain>
    </source>
</reference>
<dbReference type="STRING" id="212667.VFDL14_04490"/>
<name>A0A066UXP4_9VIBR</name>
<accession>A0A066UXP4</accession>